<protein>
    <submittedName>
        <fullName evidence="1">Uncharacterized protein</fullName>
    </submittedName>
</protein>
<reference evidence="1 2" key="1">
    <citation type="submission" date="2018-09" db="EMBL/GenBank/DDBJ databases">
        <title>Genomic investigation of the strawberry pathogen Phytophthora fragariae indicates pathogenicity is determined by transcriptional variation in three key races.</title>
        <authorList>
            <person name="Adams T.M."/>
            <person name="Armitage A.D."/>
            <person name="Sobczyk M.K."/>
            <person name="Bates H.J."/>
            <person name="Dunwell J.M."/>
            <person name="Nellist C.F."/>
            <person name="Harrison R.J."/>
        </authorList>
    </citation>
    <scope>NUCLEOTIDE SEQUENCE [LARGE SCALE GENOMIC DNA]</scope>
    <source>
        <strain evidence="1 2">NOV-77</strain>
    </source>
</reference>
<dbReference type="EMBL" id="QXFY01001211">
    <property type="protein sequence ID" value="KAE9324539.1"/>
    <property type="molecule type" value="Genomic_DNA"/>
</dbReference>
<dbReference type="AlphaFoldDB" id="A0A6G0R981"/>
<evidence type="ECO:0000313" key="2">
    <source>
        <dbReference type="Proteomes" id="UP000486351"/>
    </source>
</evidence>
<name>A0A6G0R981_9STRA</name>
<evidence type="ECO:0000313" key="1">
    <source>
        <dbReference type="EMBL" id="KAE9324539.1"/>
    </source>
</evidence>
<accession>A0A6G0R981</accession>
<gene>
    <name evidence="1" type="ORF">PF008_g17089</name>
</gene>
<proteinExistence type="predicted"/>
<comment type="caution">
    <text evidence="1">The sequence shown here is derived from an EMBL/GenBank/DDBJ whole genome shotgun (WGS) entry which is preliminary data.</text>
</comment>
<organism evidence="1 2">
    <name type="scientific">Phytophthora fragariae</name>
    <dbReference type="NCBI Taxonomy" id="53985"/>
    <lineage>
        <taxon>Eukaryota</taxon>
        <taxon>Sar</taxon>
        <taxon>Stramenopiles</taxon>
        <taxon>Oomycota</taxon>
        <taxon>Peronosporomycetes</taxon>
        <taxon>Peronosporales</taxon>
        <taxon>Peronosporaceae</taxon>
        <taxon>Phytophthora</taxon>
    </lineage>
</organism>
<dbReference type="Proteomes" id="UP000486351">
    <property type="component" value="Unassembled WGS sequence"/>
</dbReference>
<sequence length="54" mass="6007">MAEMMGMTTLSLTKGFKCMATLNPTMTDMKGMTTLSLTKSLRLMMMSPLNPERT</sequence>